<evidence type="ECO:0000313" key="2">
    <source>
        <dbReference type="Proteomes" id="UP001307608"/>
    </source>
</evidence>
<organism evidence="1 2">
    <name type="scientific">Marinomonas pontica</name>
    <dbReference type="NCBI Taxonomy" id="264739"/>
    <lineage>
        <taxon>Bacteria</taxon>
        <taxon>Pseudomonadati</taxon>
        <taxon>Pseudomonadota</taxon>
        <taxon>Gammaproteobacteria</taxon>
        <taxon>Oceanospirillales</taxon>
        <taxon>Oceanospirillaceae</taxon>
        <taxon>Marinomonas</taxon>
    </lineage>
</organism>
<keyword evidence="2" id="KW-1185">Reference proteome</keyword>
<dbReference type="Proteomes" id="UP001307608">
    <property type="component" value="Chromosome"/>
</dbReference>
<proteinExistence type="predicted"/>
<dbReference type="EMBL" id="AP027271">
    <property type="protein sequence ID" value="BDX01415.1"/>
    <property type="molecule type" value="Genomic_DNA"/>
</dbReference>
<evidence type="ECO:0000313" key="1">
    <source>
        <dbReference type="EMBL" id="BDX01415.1"/>
    </source>
</evidence>
<reference evidence="1 2" key="1">
    <citation type="submission" date="2023-01" db="EMBL/GenBank/DDBJ databases">
        <title>Complete genome sequence of Marinomonas pontica strain 200518_36.</title>
        <authorList>
            <person name="Ueki S."/>
            <person name="Gajardo G."/>
            <person name="Maruyama F."/>
        </authorList>
    </citation>
    <scope>NUCLEOTIDE SEQUENCE [LARGE SCALE GENOMIC DNA]</scope>
    <source>
        <strain evidence="1 2">200518_36</strain>
    </source>
</reference>
<name>A0ABM8F8Y7_9GAMM</name>
<accession>A0ABM8F8Y7</accession>
<protein>
    <submittedName>
        <fullName evidence="1">Uncharacterized protein</fullName>
    </submittedName>
</protein>
<gene>
    <name evidence="1" type="ORF">MACH16_01630</name>
</gene>
<sequence>MVDGSVDYTFDLVVKCGAELYIKQLVKKEPKAKKVVYSVMVTV</sequence>